<protein>
    <submittedName>
        <fullName evidence="1">Uncharacterized protein</fullName>
    </submittedName>
</protein>
<sequence>MLQEPIEGSVSILYGFKETFFLYDLSNVAASIPTPPSNPFFPSPIGGIFSYHDVYVPQFIAPHPPMAILVGFIYHMNNRNVIDSEVVKEFWSFIPYENDEIFVDSRVVKVHCRGYDTL</sequence>
<reference evidence="1 2" key="1">
    <citation type="submission" date="2021-06" db="EMBL/GenBank/DDBJ databases">
        <title>Caerostris extrusa draft genome.</title>
        <authorList>
            <person name="Kono N."/>
            <person name="Arakawa K."/>
        </authorList>
    </citation>
    <scope>NUCLEOTIDE SEQUENCE [LARGE SCALE GENOMIC DNA]</scope>
</reference>
<dbReference type="EMBL" id="BPLR01002298">
    <property type="protein sequence ID" value="GIX72286.1"/>
    <property type="molecule type" value="Genomic_DNA"/>
</dbReference>
<organism evidence="1 2">
    <name type="scientific">Caerostris extrusa</name>
    <name type="common">Bark spider</name>
    <name type="synonym">Caerostris bankana</name>
    <dbReference type="NCBI Taxonomy" id="172846"/>
    <lineage>
        <taxon>Eukaryota</taxon>
        <taxon>Metazoa</taxon>
        <taxon>Ecdysozoa</taxon>
        <taxon>Arthropoda</taxon>
        <taxon>Chelicerata</taxon>
        <taxon>Arachnida</taxon>
        <taxon>Araneae</taxon>
        <taxon>Araneomorphae</taxon>
        <taxon>Entelegynae</taxon>
        <taxon>Araneoidea</taxon>
        <taxon>Araneidae</taxon>
        <taxon>Caerostris</taxon>
    </lineage>
</organism>
<keyword evidence="2" id="KW-1185">Reference proteome</keyword>
<comment type="caution">
    <text evidence="1">The sequence shown here is derived from an EMBL/GenBank/DDBJ whole genome shotgun (WGS) entry which is preliminary data.</text>
</comment>
<evidence type="ECO:0000313" key="2">
    <source>
        <dbReference type="Proteomes" id="UP001054945"/>
    </source>
</evidence>
<name>A0AAV4MIR5_CAEEX</name>
<dbReference type="AlphaFoldDB" id="A0AAV4MIR5"/>
<dbReference type="Proteomes" id="UP001054945">
    <property type="component" value="Unassembled WGS sequence"/>
</dbReference>
<gene>
    <name evidence="1" type="ORF">CEXT_421161</name>
</gene>
<proteinExistence type="predicted"/>
<evidence type="ECO:0000313" key="1">
    <source>
        <dbReference type="EMBL" id="GIX72286.1"/>
    </source>
</evidence>
<accession>A0AAV4MIR5</accession>